<feature type="signal peptide" evidence="1">
    <location>
        <begin position="1"/>
        <end position="21"/>
    </location>
</feature>
<comment type="caution">
    <text evidence="2">The sequence shown here is derived from an EMBL/GenBank/DDBJ whole genome shotgun (WGS) entry which is preliminary data.</text>
</comment>
<evidence type="ECO:0000256" key="1">
    <source>
        <dbReference type="SAM" id="SignalP"/>
    </source>
</evidence>
<gene>
    <name evidence="2" type="ORF">JKG61_15160</name>
</gene>
<proteinExistence type="predicted"/>
<sequence>MKAKYITTVLLFLFSITGTMAQNVKRQTDKHIVNQQERMVYKQWNRKKFTPTKGFLGLNPNYWLTWAWHPNYPKTDRRPLSGTGPQTLRMGMVLAMQQTDEAYKKHADTIRNVAVTEALNYSGLVTEALNYSGLVTEADPLWLLYYRREFGNLIDGTEADPLAGLSPDVGDYLRNKGLLEWYSEERAELKERLEAARTTTLDRGSRIMAYHRLLGEHRKLLSAWEAKKNYAAKFLLLAKNRDRLQSDNPDLPEFAKDRSDVQIAEDILKRTQ</sequence>
<evidence type="ECO:0000313" key="3">
    <source>
        <dbReference type="Proteomes" id="UP000625283"/>
    </source>
</evidence>
<protein>
    <recommendedName>
        <fullName evidence="4">DUF5045 domain-containing protein</fullName>
    </recommendedName>
</protein>
<feature type="chain" id="PRO_5045716446" description="DUF5045 domain-containing protein" evidence="1">
    <location>
        <begin position="22"/>
        <end position="272"/>
    </location>
</feature>
<evidence type="ECO:0000313" key="2">
    <source>
        <dbReference type="EMBL" id="MBL1410092.1"/>
    </source>
</evidence>
<organism evidence="2 3">
    <name type="scientific">Sphingobacterium faecale</name>
    <dbReference type="NCBI Taxonomy" id="2803775"/>
    <lineage>
        <taxon>Bacteria</taxon>
        <taxon>Pseudomonadati</taxon>
        <taxon>Bacteroidota</taxon>
        <taxon>Sphingobacteriia</taxon>
        <taxon>Sphingobacteriales</taxon>
        <taxon>Sphingobacteriaceae</taxon>
        <taxon>Sphingobacterium</taxon>
    </lineage>
</organism>
<dbReference type="EMBL" id="JAERTY010000008">
    <property type="protein sequence ID" value="MBL1410092.1"/>
    <property type="molecule type" value="Genomic_DNA"/>
</dbReference>
<reference evidence="2 3" key="1">
    <citation type="submission" date="2021-01" db="EMBL/GenBank/DDBJ databases">
        <title>C459-1 draft genome sequence.</title>
        <authorList>
            <person name="Zhang X.-F."/>
        </authorList>
    </citation>
    <scope>NUCLEOTIDE SEQUENCE [LARGE SCALE GENOMIC DNA]</scope>
    <source>
        <strain evidence="3">C459-1</strain>
    </source>
</reference>
<evidence type="ECO:0008006" key="4">
    <source>
        <dbReference type="Google" id="ProtNLM"/>
    </source>
</evidence>
<dbReference type="Proteomes" id="UP000625283">
    <property type="component" value="Unassembled WGS sequence"/>
</dbReference>
<dbReference type="RefSeq" id="WP_202103799.1">
    <property type="nucleotide sequence ID" value="NZ_JAERTY010000008.1"/>
</dbReference>
<name>A0ABS1R7Z3_9SPHI</name>
<keyword evidence="3" id="KW-1185">Reference proteome</keyword>
<accession>A0ABS1R7Z3</accession>
<keyword evidence="1" id="KW-0732">Signal</keyword>